<reference evidence="2" key="1">
    <citation type="submission" date="2022-11" db="UniProtKB">
        <authorList>
            <consortium name="WormBaseParasite"/>
        </authorList>
    </citation>
    <scope>IDENTIFICATION</scope>
</reference>
<keyword evidence="1" id="KW-1185">Reference proteome</keyword>
<dbReference type="SUPFAM" id="SSF56784">
    <property type="entry name" value="HAD-like"/>
    <property type="match status" value="1"/>
</dbReference>
<dbReference type="InterPro" id="IPR036412">
    <property type="entry name" value="HAD-like_sf"/>
</dbReference>
<dbReference type="Gene3D" id="3.40.50.1000">
    <property type="entry name" value="HAD superfamily/HAD-like"/>
    <property type="match status" value="1"/>
</dbReference>
<dbReference type="WBParaSite" id="PSAMB.scaffold6723size8906.g28982.t1">
    <property type="protein sequence ID" value="PSAMB.scaffold6723size8906.g28982.t1"/>
    <property type="gene ID" value="PSAMB.scaffold6723size8906.g28982"/>
</dbReference>
<evidence type="ECO:0000313" key="1">
    <source>
        <dbReference type="Proteomes" id="UP000887566"/>
    </source>
</evidence>
<proteinExistence type="predicted"/>
<dbReference type="Proteomes" id="UP000887566">
    <property type="component" value="Unplaced"/>
</dbReference>
<accession>A0A914X7M4</accession>
<dbReference type="InterPro" id="IPR023214">
    <property type="entry name" value="HAD_sf"/>
</dbReference>
<dbReference type="AlphaFoldDB" id="A0A914X7M4"/>
<name>A0A914X7M4_9BILA</name>
<evidence type="ECO:0000313" key="2">
    <source>
        <dbReference type="WBParaSite" id="PSAMB.scaffold6723size8906.g28982.t1"/>
    </source>
</evidence>
<sequence>MVWLNAIRMNVSPIEAIVKVDDTIDGIREGLAAGCWTVAVARTGNYTALEEQQLASGDEAEIDKRVAHAYSILVDSGAHYVIDSVADLMPVIDDIERRLRAGEKP</sequence>
<protein>
    <submittedName>
        <fullName evidence="2">Phosphonoacetaldehyde hydrolase</fullName>
    </submittedName>
</protein>
<organism evidence="1 2">
    <name type="scientific">Plectus sambesii</name>
    <dbReference type="NCBI Taxonomy" id="2011161"/>
    <lineage>
        <taxon>Eukaryota</taxon>
        <taxon>Metazoa</taxon>
        <taxon>Ecdysozoa</taxon>
        <taxon>Nematoda</taxon>
        <taxon>Chromadorea</taxon>
        <taxon>Plectida</taxon>
        <taxon>Plectina</taxon>
        <taxon>Plectoidea</taxon>
        <taxon>Plectidae</taxon>
        <taxon>Plectus</taxon>
    </lineage>
</organism>